<feature type="transmembrane region" description="Helical" evidence="1">
    <location>
        <begin position="106"/>
        <end position="128"/>
    </location>
</feature>
<evidence type="ECO:0000313" key="3">
    <source>
        <dbReference type="EMBL" id="SDZ36588.1"/>
    </source>
</evidence>
<feature type="domain" description="Phosphatidic acid phosphatase type 2/haloperoxidase" evidence="2">
    <location>
        <begin position="62"/>
        <end position="175"/>
    </location>
</feature>
<dbReference type="Pfam" id="PF01569">
    <property type="entry name" value="PAP2"/>
    <property type="match status" value="1"/>
</dbReference>
<dbReference type="SMART" id="SM00014">
    <property type="entry name" value="acidPPc"/>
    <property type="match status" value="1"/>
</dbReference>
<dbReference type="PANTHER" id="PTHR14969:SF13">
    <property type="entry name" value="AT30094P"/>
    <property type="match status" value="1"/>
</dbReference>
<evidence type="ECO:0000259" key="2">
    <source>
        <dbReference type="SMART" id="SM00014"/>
    </source>
</evidence>
<gene>
    <name evidence="3" type="ORF">SAMN05444412_111118</name>
</gene>
<name>A0A1H3SFV6_9BACT</name>
<organism evidence="3 4">
    <name type="scientific">Rhodonellum ikkaensis</name>
    <dbReference type="NCBI Taxonomy" id="336829"/>
    <lineage>
        <taxon>Bacteria</taxon>
        <taxon>Pseudomonadati</taxon>
        <taxon>Bacteroidota</taxon>
        <taxon>Cytophagia</taxon>
        <taxon>Cytophagales</taxon>
        <taxon>Cytophagaceae</taxon>
        <taxon>Rhodonellum</taxon>
    </lineage>
</organism>
<reference evidence="3 4" key="1">
    <citation type="submission" date="2016-10" db="EMBL/GenBank/DDBJ databases">
        <authorList>
            <person name="Varghese N."/>
            <person name="Submissions S."/>
        </authorList>
    </citation>
    <scope>NUCLEOTIDE SEQUENCE [LARGE SCALE GENOMIC DNA]</scope>
    <source>
        <strain evidence="3 4">DSM 17997</strain>
    </source>
</reference>
<proteinExistence type="predicted"/>
<protein>
    <submittedName>
        <fullName evidence="3">Undecaprenyl-diphosphatase</fullName>
    </submittedName>
</protein>
<sequence length="201" mass="23207">MRATLQAWDESLFLFLNSLHSDFWDPFIFQATQTITWIPFYAFLAFLIVRKFKVESLWIFAAIGLSILFADQFTSAFMKPFFERLRPCHDPRWEGIVHNFGKCGGLYGFASSHASNSFAIAMLINLALKGKYKFLPWLFLWATLFSYTRIYLGVHYPADVFIGALVGIISACLAFWIVIGFRLVLIQWLHSKAQKSKNHSE</sequence>
<keyword evidence="1" id="KW-1133">Transmembrane helix</keyword>
<dbReference type="Gene3D" id="1.20.144.10">
    <property type="entry name" value="Phosphatidic acid phosphatase type 2/haloperoxidase"/>
    <property type="match status" value="1"/>
</dbReference>
<keyword evidence="1" id="KW-0472">Membrane</keyword>
<keyword evidence="4" id="KW-1185">Reference proteome</keyword>
<dbReference type="InterPro" id="IPR000326">
    <property type="entry name" value="PAP2/HPO"/>
</dbReference>
<comment type="caution">
    <text evidence="3">The sequence shown here is derived from an EMBL/GenBank/DDBJ whole genome shotgun (WGS) entry which is preliminary data.</text>
</comment>
<evidence type="ECO:0000313" key="4">
    <source>
        <dbReference type="Proteomes" id="UP000199663"/>
    </source>
</evidence>
<feature type="transmembrane region" description="Helical" evidence="1">
    <location>
        <begin position="56"/>
        <end position="77"/>
    </location>
</feature>
<accession>A0A1H3SFV6</accession>
<dbReference type="PANTHER" id="PTHR14969">
    <property type="entry name" value="SPHINGOSINE-1-PHOSPHATE PHOSPHOHYDROLASE"/>
    <property type="match status" value="1"/>
</dbReference>
<feature type="transmembrane region" description="Helical" evidence="1">
    <location>
        <begin position="160"/>
        <end position="185"/>
    </location>
</feature>
<dbReference type="CDD" id="cd03395">
    <property type="entry name" value="PAP2_like_4"/>
    <property type="match status" value="1"/>
</dbReference>
<feature type="transmembrane region" description="Helical" evidence="1">
    <location>
        <begin position="135"/>
        <end position="154"/>
    </location>
</feature>
<keyword evidence="1" id="KW-0812">Transmembrane</keyword>
<dbReference type="RefSeq" id="WP_019598827.1">
    <property type="nucleotide sequence ID" value="NZ_FNQC01000011.1"/>
</dbReference>
<dbReference type="InterPro" id="IPR036938">
    <property type="entry name" value="PAP2/HPO_sf"/>
</dbReference>
<dbReference type="EMBL" id="FNQC01000011">
    <property type="protein sequence ID" value="SDZ36588.1"/>
    <property type="molecule type" value="Genomic_DNA"/>
</dbReference>
<dbReference type="SUPFAM" id="SSF48317">
    <property type="entry name" value="Acid phosphatase/Vanadium-dependent haloperoxidase"/>
    <property type="match status" value="1"/>
</dbReference>
<feature type="transmembrane region" description="Helical" evidence="1">
    <location>
        <begin position="27"/>
        <end position="49"/>
    </location>
</feature>
<dbReference type="Proteomes" id="UP000199663">
    <property type="component" value="Unassembled WGS sequence"/>
</dbReference>
<evidence type="ECO:0000256" key="1">
    <source>
        <dbReference type="SAM" id="Phobius"/>
    </source>
</evidence>